<dbReference type="Proteomes" id="UP000783742">
    <property type="component" value="Unassembled WGS sequence"/>
</dbReference>
<feature type="transmembrane region" description="Helical" evidence="1">
    <location>
        <begin position="45"/>
        <end position="63"/>
    </location>
</feature>
<gene>
    <name evidence="2" type="ORF">KQI68_01405</name>
</gene>
<protein>
    <submittedName>
        <fullName evidence="2">Uncharacterized protein</fullName>
    </submittedName>
</protein>
<feature type="transmembrane region" description="Helical" evidence="1">
    <location>
        <begin position="110"/>
        <end position="131"/>
    </location>
</feature>
<feature type="transmembrane region" description="Helical" evidence="1">
    <location>
        <begin position="7"/>
        <end position="25"/>
    </location>
</feature>
<reference evidence="2 3" key="1">
    <citation type="submission" date="2021-06" db="EMBL/GenBank/DDBJ databases">
        <authorList>
            <person name="Sun Q."/>
            <person name="Li D."/>
        </authorList>
    </citation>
    <scope>NUCLEOTIDE SEQUENCE [LARGE SCALE GENOMIC DNA]</scope>
    <source>
        <strain evidence="2 3">MSJ-1</strain>
    </source>
</reference>
<keyword evidence="1" id="KW-1133">Transmembrane helix</keyword>
<comment type="caution">
    <text evidence="2">The sequence shown here is derived from an EMBL/GenBank/DDBJ whole genome shotgun (WGS) entry which is preliminary data.</text>
</comment>
<dbReference type="RefSeq" id="WP_216548259.1">
    <property type="nucleotide sequence ID" value="NZ_JAHLQO010000001.1"/>
</dbReference>
<accession>A0ABS6FE96</accession>
<evidence type="ECO:0000313" key="2">
    <source>
        <dbReference type="EMBL" id="MBU5668489.1"/>
    </source>
</evidence>
<dbReference type="EMBL" id="JAHLQO010000001">
    <property type="protein sequence ID" value="MBU5668489.1"/>
    <property type="molecule type" value="Genomic_DNA"/>
</dbReference>
<keyword evidence="3" id="KW-1185">Reference proteome</keyword>
<keyword evidence="1" id="KW-0472">Membrane</keyword>
<evidence type="ECO:0000313" key="3">
    <source>
        <dbReference type="Proteomes" id="UP000783742"/>
    </source>
</evidence>
<organism evidence="2 3">
    <name type="scientific">Peptoniphilus ovalis</name>
    <dbReference type="NCBI Taxonomy" id="2841503"/>
    <lineage>
        <taxon>Bacteria</taxon>
        <taxon>Bacillati</taxon>
        <taxon>Bacillota</taxon>
        <taxon>Tissierellia</taxon>
        <taxon>Tissierellales</taxon>
        <taxon>Peptoniphilaceae</taxon>
        <taxon>Peptoniphilus</taxon>
    </lineage>
</organism>
<name>A0ABS6FE96_9FIRM</name>
<feature type="transmembrane region" description="Helical" evidence="1">
    <location>
        <begin position="72"/>
        <end position="90"/>
    </location>
</feature>
<proteinExistence type="predicted"/>
<keyword evidence="1" id="KW-0812">Transmembrane</keyword>
<evidence type="ECO:0000256" key="1">
    <source>
        <dbReference type="SAM" id="Phobius"/>
    </source>
</evidence>
<sequence length="160" mass="18290">MTKERKTFLLYTLAASALAVLYLIVKYYRLDKLNFVEVFNFKTTAILLVMVILFALIVVLFVSEKRYKDTKLSLSAIIIFAIIFAGISYYRYTNITGATAAEISQIKSSLLKQLAFFGVYIFAFFGSFVMLKENENVTAEKDAEKKEIKAKNTKKSKKKK</sequence>